<protein>
    <submittedName>
        <fullName evidence="4">Maleylpyruvate isomerase</fullName>
    </submittedName>
</protein>
<dbReference type="Gene3D" id="3.40.30.10">
    <property type="entry name" value="Glutaredoxin"/>
    <property type="match status" value="1"/>
</dbReference>
<comment type="caution">
    <text evidence="4">The sequence shown here is derived from an EMBL/GenBank/DDBJ whole genome shotgun (WGS) entry which is preliminary data.</text>
</comment>
<accession>A0ABQ4TF19</accession>
<keyword evidence="4" id="KW-0413">Isomerase</keyword>
<gene>
    <name evidence="4" type="primary">nagL</name>
    <name evidence="4" type="ORF">LKMONMHP_3500</name>
</gene>
<dbReference type="Pfam" id="PF02798">
    <property type="entry name" value="GST_N"/>
    <property type="match status" value="1"/>
</dbReference>
<dbReference type="InterPro" id="IPR036249">
    <property type="entry name" value="Thioredoxin-like_sf"/>
</dbReference>
<dbReference type="PROSITE" id="PS50404">
    <property type="entry name" value="GST_NTER"/>
    <property type="match status" value="1"/>
</dbReference>
<reference evidence="4" key="2">
    <citation type="submission" date="2021-08" db="EMBL/GenBank/DDBJ databases">
        <authorList>
            <person name="Tani A."/>
            <person name="Ola A."/>
            <person name="Ogura Y."/>
            <person name="Katsura K."/>
            <person name="Hayashi T."/>
        </authorList>
    </citation>
    <scope>NUCLEOTIDE SEQUENCE</scope>
    <source>
        <strain evidence="4">NBRC 15689</strain>
    </source>
</reference>
<dbReference type="PANTHER" id="PTHR42673:SF4">
    <property type="entry name" value="MALEYLACETOACETATE ISOMERASE"/>
    <property type="match status" value="1"/>
</dbReference>
<feature type="domain" description="GST C-terminal" evidence="3">
    <location>
        <begin position="89"/>
        <end position="217"/>
    </location>
</feature>
<dbReference type="InterPro" id="IPR005955">
    <property type="entry name" value="GST_Zeta"/>
</dbReference>
<dbReference type="NCBIfam" id="TIGR01262">
    <property type="entry name" value="maiA"/>
    <property type="match status" value="1"/>
</dbReference>
<dbReference type="SUPFAM" id="SSF52833">
    <property type="entry name" value="Thioredoxin-like"/>
    <property type="match status" value="1"/>
</dbReference>
<dbReference type="InterPro" id="IPR004045">
    <property type="entry name" value="Glutathione_S-Trfase_N"/>
</dbReference>
<comment type="similarity">
    <text evidence="1">Belongs to the GST superfamily. Zeta family.</text>
</comment>
<dbReference type="InterPro" id="IPR040079">
    <property type="entry name" value="Glutathione_S-Trfase"/>
</dbReference>
<dbReference type="Gene3D" id="1.20.1050.10">
    <property type="match status" value="1"/>
</dbReference>
<dbReference type="SUPFAM" id="SSF47616">
    <property type="entry name" value="GST C-terminal domain-like"/>
    <property type="match status" value="1"/>
</dbReference>
<dbReference type="EMBL" id="BPQV01000011">
    <property type="protein sequence ID" value="GJE28627.1"/>
    <property type="molecule type" value="Genomic_DNA"/>
</dbReference>
<dbReference type="PANTHER" id="PTHR42673">
    <property type="entry name" value="MALEYLACETOACETATE ISOMERASE"/>
    <property type="match status" value="1"/>
</dbReference>
<dbReference type="InterPro" id="IPR036282">
    <property type="entry name" value="Glutathione-S-Trfase_C_sf"/>
</dbReference>
<dbReference type="InterPro" id="IPR010987">
    <property type="entry name" value="Glutathione-S-Trfase_C-like"/>
</dbReference>
<sequence>MRAMKMYGNWRSAAAFRVRMALNLKCIACEEIFIDLDAGDQHKPEFRTINPQGAVPALFDGDGPPLTQSLAILDYLEETHPEVPLLPQNPRERARARSLAQLVACDTHPLYVPRVRNFLMENYGLSRERMLEFLRNAFTTGLGVLETRLAQEPGTSRFCQGDAISHADLCLVSLWVGTGIFGIPTEPYPTVKRIAEACLSVEAIARAHPLRQPGAPS</sequence>
<name>A0ABQ4TF19_METOR</name>
<keyword evidence="5" id="KW-1185">Reference proteome</keyword>
<proteinExistence type="inferred from homology"/>
<dbReference type="SFLD" id="SFLDG00358">
    <property type="entry name" value="Main_(cytGST)"/>
    <property type="match status" value="1"/>
</dbReference>
<reference evidence="4" key="1">
    <citation type="journal article" date="2021" name="Front. Microbiol.">
        <title>Comprehensive Comparative Genomics and Phenotyping of Methylobacterium Species.</title>
        <authorList>
            <person name="Alessa O."/>
            <person name="Ogura Y."/>
            <person name="Fujitani Y."/>
            <person name="Takami H."/>
            <person name="Hayashi T."/>
            <person name="Sahin N."/>
            <person name="Tani A."/>
        </authorList>
    </citation>
    <scope>NUCLEOTIDE SEQUENCE</scope>
    <source>
        <strain evidence="4">NBRC 15689</strain>
    </source>
</reference>
<evidence type="ECO:0000259" key="2">
    <source>
        <dbReference type="PROSITE" id="PS50404"/>
    </source>
</evidence>
<evidence type="ECO:0000313" key="5">
    <source>
        <dbReference type="Proteomes" id="UP001055156"/>
    </source>
</evidence>
<dbReference type="PROSITE" id="PS50405">
    <property type="entry name" value="GST_CTER"/>
    <property type="match status" value="1"/>
</dbReference>
<evidence type="ECO:0000256" key="1">
    <source>
        <dbReference type="ARBA" id="ARBA00010007"/>
    </source>
</evidence>
<organism evidence="4 5">
    <name type="scientific">Methylobacterium organophilum</name>
    <dbReference type="NCBI Taxonomy" id="410"/>
    <lineage>
        <taxon>Bacteria</taxon>
        <taxon>Pseudomonadati</taxon>
        <taxon>Pseudomonadota</taxon>
        <taxon>Alphaproteobacteria</taxon>
        <taxon>Hyphomicrobiales</taxon>
        <taxon>Methylobacteriaceae</taxon>
        <taxon>Methylobacterium</taxon>
    </lineage>
</organism>
<evidence type="ECO:0000313" key="4">
    <source>
        <dbReference type="EMBL" id="GJE28627.1"/>
    </source>
</evidence>
<evidence type="ECO:0000259" key="3">
    <source>
        <dbReference type="PROSITE" id="PS50405"/>
    </source>
</evidence>
<dbReference type="SFLD" id="SFLDS00019">
    <property type="entry name" value="Glutathione_Transferase_(cytos"/>
    <property type="match status" value="1"/>
</dbReference>
<dbReference type="GO" id="GO:0016853">
    <property type="term" value="F:isomerase activity"/>
    <property type="evidence" value="ECO:0007669"/>
    <property type="project" value="UniProtKB-KW"/>
</dbReference>
<feature type="domain" description="GST N-terminal" evidence="2">
    <location>
        <begin position="2"/>
        <end position="84"/>
    </location>
</feature>
<dbReference type="Proteomes" id="UP001055156">
    <property type="component" value="Unassembled WGS sequence"/>
</dbReference>